<dbReference type="OMA" id="PRATGHW"/>
<dbReference type="InterPro" id="IPR036322">
    <property type="entry name" value="WD40_repeat_dom_sf"/>
</dbReference>
<dbReference type="GeneID" id="113793131"/>
<proteinExistence type="inferred from homology"/>
<dbReference type="GO" id="GO:0003676">
    <property type="term" value="F:nucleic acid binding"/>
    <property type="evidence" value="ECO:0007669"/>
    <property type="project" value="InterPro"/>
</dbReference>
<dbReference type="KEGG" id="dpte:113793131"/>
<organism evidence="11 12">
    <name type="scientific">Dermatophagoides pteronyssinus</name>
    <name type="common">European house dust mite</name>
    <dbReference type="NCBI Taxonomy" id="6956"/>
    <lineage>
        <taxon>Eukaryota</taxon>
        <taxon>Metazoa</taxon>
        <taxon>Ecdysozoa</taxon>
        <taxon>Arthropoda</taxon>
        <taxon>Chelicerata</taxon>
        <taxon>Arachnida</taxon>
        <taxon>Acari</taxon>
        <taxon>Acariformes</taxon>
        <taxon>Sarcoptiformes</taxon>
        <taxon>Astigmata</taxon>
        <taxon>Psoroptidia</taxon>
        <taxon>Analgoidea</taxon>
        <taxon>Pyroglyphidae</taxon>
        <taxon>Dermatophagoidinae</taxon>
        <taxon>Dermatophagoides</taxon>
    </lineage>
</organism>
<name>A0A6P6Y028_DERPT</name>
<dbReference type="Pfam" id="PF23726">
    <property type="entry name" value="Beta-prop_RSE1_2nd"/>
    <property type="match status" value="1"/>
</dbReference>
<protein>
    <recommendedName>
        <fullName evidence="7">Splicing factor 3B subunit 3</fullName>
    </recommendedName>
</protein>
<dbReference type="PANTHER" id="PTHR10644">
    <property type="entry name" value="DNA REPAIR/RNA PROCESSING CPSF FAMILY"/>
    <property type="match status" value="1"/>
</dbReference>
<evidence type="ECO:0000256" key="2">
    <source>
        <dbReference type="ARBA" id="ARBA00022664"/>
    </source>
</evidence>
<keyword evidence="2" id="KW-0507">mRNA processing</keyword>
<keyword evidence="3" id="KW-0747">Spliceosome</keyword>
<evidence type="ECO:0000256" key="6">
    <source>
        <dbReference type="ARBA" id="ARBA00038266"/>
    </source>
</evidence>
<dbReference type="InterPro" id="IPR058543">
    <property type="entry name" value="Beta-prop_RSE1/DDB1/CPSF1_2nd"/>
</dbReference>
<feature type="domain" description="RSE1/DDB1/CPSF1 C-terminal" evidence="8">
    <location>
        <begin position="859"/>
        <end position="1178"/>
    </location>
</feature>
<dbReference type="FunFam" id="1.10.150.910:FF:000002">
    <property type="entry name" value="Splicing factor 3B subunit 3"/>
    <property type="match status" value="1"/>
</dbReference>
<evidence type="ECO:0000259" key="9">
    <source>
        <dbReference type="Pfam" id="PF10433"/>
    </source>
</evidence>
<dbReference type="AlphaFoldDB" id="A0A6P6Y028"/>
<keyword evidence="11" id="KW-1185">Reference proteome</keyword>
<dbReference type="Gene3D" id="1.10.150.910">
    <property type="match status" value="1"/>
</dbReference>
<dbReference type="GO" id="GO:0005681">
    <property type="term" value="C:spliceosomal complex"/>
    <property type="evidence" value="ECO:0007669"/>
    <property type="project" value="UniProtKB-KW"/>
</dbReference>
<dbReference type="OrthoDB" id="436637at2759"/>
<evidence type="ECO:0000259" key="10">
    <source>
        <dbReference type="Pfam" id="PF23726"/>
    </source>
</evidence>
<dbReference type="Proteomes" id="UP000515146">
    <property type="component" value="Unplaced"/>
</dbReference>
<feature type="domain" description="RSE1/DDB1/CPSF1 first beta-propeller" evidence="9">
    <location>
        <begin position="14"/>
        <end position="399"/>
    </location>
</feature>
<gene>
    <name evidence="12" type="primary">LOC113793131</name>
</gene>
<dbReference type="CTD" id="23450"/>
<dbReference type="FunFam" id="2.130.10.10:FF:000031">
    <property type="entry name" value="Splicing factor 3b subunit 3"/>
    <property type="match status" value="1"/>
</dbReference>
<keyword evidence="4" id="KW-0508">mRNA splicing</keyword>
<reference evidence="12" key="1">
    <citation type="submission" date="2025-08" db="UniProtKB">
        <authorList>
            <consortium name="RefSeq"/>
        </authorList>
    </citation>
    <scope>IDENTIFICATION</scope>
    <source>
        <strain evidence="12">Airmid</strain>
    </source>
</reference>
<dbReference type="Pfam" id="PF03178">
    <property type="entry name" value="CPSF_A"/>
    <property type="match status" value="1"/>
</dbReference>
<evidence type="ECO:0000256" key="5">
    <source>
        <dbReference type="ARBA" id="ARBA00023242"/>
    </source>
</evidence>
<dbReference type="InterPro" id="IPR015943">
    <property type="entry name" value="WD40/YVTN_repeat-like_dom_sf"/>
</dbReference>
<dbReference type="GO" id="GO:0008380">
    <property type="term" value="P:RNA splicing"/>
    <property type="evidence" value="ECO:0007669"/>
    <property type="project" value="UniProtKB-KW"/>
</dbReference>
<dbReference type="InParanoid" id="A0A6P6Y028"/>
<evidence type="ECO:0000256" key="1">
    <source>
        <dbReference type="ARBA" id="ARBA00004123"/>
    </source>
</evidence>
<feature type="domain" description="RSE1/DDB1/CPSF1 second beta-propeller" evidence="10">
    <location>
        <begin position="445"/>
        <end position="761"/>
    </location>
</feature>
<sequence>MHLYNLTLQRSTHISLAVHGNFAGTKQQEIALAKGRILELVRPDPSTGKVYSLLSIDIFGVIRSMLAFRLTGGSKDYLIIGSDSGRIVILEYIPAKNCFEKVHQETFGKSGCRRIVPGQYLAIDPKGRAVMISAVEKQKLVYILNRDAAARLTISSPLEAHKSNTFVYHTVGVDVGFENPMFACLEMDYEDVDIDHTGETAQQTQQQLTFYELDLGLNHVVRKYSENLEEHGNFLISVPGGTDGPSGVLICSENYITYKNFGDQPDIRCPIPRRRYDLDDPDRGMIFVCSASHKTKSMFFFLVQSEQGDIFKITLEVDDDIVTEVKIKYFDTVPVATSLCVLRTGFLFVASEFGNQYLYQIVHLGDNDNEPEFSSSMPLNEGETFYFTPRSLKNLVLVDETESLSPIMHSQVADVANEETPQLLMACGRGPRSTFRLLRHGLEVSEMAVSELPANPNAVWTVKKRSEDKFDAYIIVSFVNATLVLSIGETVEEITDSGFLGSTQTINCAQIGEDALVQVYPDGIRHIRADKRVNEWRAPGRKQIVRCAINSRQVVIALGGGEIVYFEMDLGGQLNEYTERKDMNSEVICMALGDVPAGEQRCRFLAIGLADNTVRIISLDPLECLTPLSLQGLPARPESLSIVQMGLMKSDEKSKGKLYLNVGLQNGVHLRTVLDENNGTLSDPQTRYLGSRPIKLFQVCMQGKESLLALSSRTWLCYYYQNRFHLTPLSYEPLEYASGFSSEQCPEGIVAISQNTLRILALENLGNVFNQHLVELEYTPRKFVIHPETYYVVMIETDHNALTPATKTARKQQLAQEMIDSAPADEKQQVSEMAAAFLNENLPENVFGAPKPGPDTWASLIRVFNPVNGKTLHKFSLEQNEAAFSMTLCRFTNDPEGYYILVGVARKLRLLDRQHSGCEIHTYKFEADLEHLTLVHKTPVEDVPRAMAQFQGKVVIGVGKLLRIYDLGKKKLLKKCENKTIQNFIVTINTMGNRIYVSDVQESYYFVRYKRSENQLIVFADDVFPRWVTCTCTLDYDTIASADKFGNISIIRLPTDVNDEIDDDPTGLKSLWDRGWLGGASQKAEAICNFHIGDLILSLNKATLIPGFSEALVYTTISGAVGVLVPFTSHEQLDFFQHLEMYMRSENSPLCGRDHLAYRSFYFPVKNVIDGDLCEQFNSMDFSKQKSIAEDLDFSPAEVSKKLEDMRTQYAF</sequence>
<comment type="similarity">
    <text evidence="6">Belongs to the RSE1 family.</text>
</comment>
<evidence type="ECO:0000256" key="4">
    <source>
        <dbReference type="ARBA" id="ARBA00023187"/>
    </source>
</evidence>
<keyword evidence="5" id="KW-0539">Nucleus</keyword>
<evidence type="ECO:0000256" key="3">
    <source>
        <dbReference type="ARBA" id="ARBA00022728"/>
    </source>
</evidence>
<dbReference type="RefSeq" id="XP_027198912.1">
    <property type="nucleotide sequence ID" value="XM_027343111.1"/>
</dbReference>
<accession>A0A6P6Y028</accession>
<dbReference type="Pfam" id="PF10433">
    <property type="entry name" value="Beta-prop_RSE1_1st"/>
    <property type="match status" value="1"/>
</dbReference>
<evidence type="ECO:0000259" key="8">
    <source>
        <dbReference type="Pfam" id="PF03178"/>
    </source>
</evidence>
<dbReference type="FunFam" id="2.130.10.10:FF:000027">
    <property type="entry name" value="Splicing factor 3B subunit 3"/>
    <property type="match status" value="1"/>
</dbReference>
<dbReference type="SUPFAM" id="SSF50978">
    <property type="entry name" value="WD40 repeat-like"/>
    <property type="match status" value="1"/>
</dbReference>
<evidence type="ECO:0000313" key="12">
    <source>
        <dbReference type="RefSeq" id="XP_027198912.1"/>
    </source>
</evidence>
<evidence type="ECO:0000313" key="11">
    <source>
        <dbReference type="Proteomes" id="UP000515146"/>
    </source>
</evidence>
<evidence type="ECO:0000256" key="7">
    <source>
        <dbReference type="ARBA" id="ARBA00040929"/>
    </source>
</evidence>
<dbReference type="InterPro" id="IPR004871">
    <property type="entry name" value="RSE1/DDB1/CPSF1_C"/>
</dbReference>
<comment type="subcellular location">
    <subcellularLocation>
        <location evidence="1">Nucleus</location>
    </subcellularLocation>
</comment>
<dbReference type="GO" id="GO:0006397">
    <property type="term" value="P:mRNA processing"/>
    <property type="evidence" value="ECO:0007669"/>
    <property type="project" value="UniProtKB-KW"/>
</dbReference>
<dbReference type="Gene3D" id="2.130.10.10">
    <property type="entry name" value="YVTN repeat-like/Quinoprotein amine dehydrogenase"/>
    <property type="match status" value="3"/>
</dbReference>
<dbReference type="FunCoup" id="A0A6P6Y028">
    <property type="interactions" value="2138"/>
</dbReference>
<dbReference type="InterPro" id="IPR050358">
    <property type="entry name" value="RSE1/DDB1/CFT1"/>
</dbReference>
<dbReference type="InterPro" id="IPR018846">
    <property type="entry name" value="Beta-prop_RSE1/DDB1/CPSF1_1st"/>
</dbReference>